<name>A0A644X344_9ZZZZ</name>
<dbReference type="EMBL" id="VSSQ01001707">
    <property type="protein sequence ID" value="MPM10546.1"/>
    <property type="molecule type" value="Genomic_DNA"/>
</dbReference>
<proteinExistence type="predicted"/>
<accession>A0A644X344</accession>
<gene>
    <name evidence="1" type="ORF">SDC9_56878</name>
</gene>
<dbReference type="AlphaFoldDB" id="A0A644X344"/>
<sequence>MRGLSNGRRREPGYLRGLNSGAVDDCHVICVVGNDVNFVGGRVRGNPNRAGVIRDADGLNDHIRLAVDHRDTSAALIGDVDFIRALVHRDSPRRRITAPHFYGSRDRVCIAVYDCHIMGAAVGDVNPVRLRVHRDALRG</sequence>
<protein>
    <submittedName>
        <fullName evidence="1">Uncharacterized protein</fullName>
    </submittedName>
</protein>
<comment type="caution">
    <text evidence="1">The sequence shown here is derived from an EMBL/GenBank/DDBJ whole genome shotgun (WGS) entry which is preliminary data.</text>
</comment>
<evidence type="ECO:0000313" key="1">
    <source>
        <dbReference type="EMBL" id="MPM10546.1"/>
    </source>
</evidence>
<reference evidence="1" key="1">
    <citation type="submission" date="2019-08" db="EMBL/GenBank/DDBJ databases">
        <authorList>
            <person name="Kucharzyk K."/>
            <person name="Murdoch R.W."/>
            <person name="Higgins S."/>
            <person name="Loffler F."/>
        </authorList>
    </citation>
    <scope>NUCLEOTIDE SEQUENCE</scope>
</reference>
<organism evidence="1">
    <name type="scientific">bioreactor metagenome</name>
    <dbReference type="NCBI Taxonomy" id="1076179"/>
    <lineage>
        <taxon>unclassified sequences</taxon>
        <taxon>metagenomes</taxon>
        <taxon>ecological metagenomes</taxon>
    </lineage>
</organism>